<sequence>MQATASVLELNNIEVFYNKSIQALRGLSLRVDQGQIVALLGSNGAGKSTTLKAISALLTLEDGELTDGRIRFDGKPVSQKRPHELVRAGLFHVMEGRRVFEDLTVEENLVAATYALSGRTGLKPDFDLVYEYFPRLYERRHGLAGYLSGGEQQMLAIGRALIAKPKLILLDEPSLGLAPLLVENIFGIIARINAEQGVSMLLVEQNASIALAISHYGYIMEMGKIVTDGSADFLANDPDVREFYLGVGGGGEAKSFKNIKHYKRRKRWLS</sequence>
<gene>
    <name evidence="8" type="ORF">JHL22_00705</name>
</gene>
<evidence type="ECO:0000259" key="7">
    <source>
        <dbReference type="PROSITE" id="PS50893"/>
    </source>
</evidence>
<dbReference type="InterPro" id="IPR003593">
    <property type="entry name" value="AAA+_ATPase"/>
</dbReference>
<dbReference type="RefSeq" id="WP_200232736.1">
    <property type="nucleotide sequence ID" value="NZ_JAENGP010000001.1"/>
</dbReference>
<dbReference type="PROSITE" id="PS00211">
    <property type="entry name" value="ABC_TRANSPORTER_1"/>
    <property type="match status" value="1"/>
</dbReference>
<evidence type="ECO:0000313" key="8">
    <source>
        <dbReference type="EMBL" id="MBK1779730.1"/>
    </source>
</evidence>
<dbReference type="InterPro" id="IPR052156">
    <property type="entry name" value="BCAA_Transport_ATP-bd_LivF"/>
</dbReference>
<organism evidence="8 9">
    <name type="scientific">Advenella mandrilli</name>
    <dbReference type="NCBI Taxonomy" id="2800330"/>
    <lineage>
        <taxon>Bacteria</taxon>
        <taxon>Pseudomonadati</taxon>
        <taxon>Pseudomonadota</taxon>
        <taxon>Betaproteobacteria</taxon>
        <taxon>Burkholderiales</taxon>
        <taxon>Alcaligenaceae</taxon>
    </lineage>
</organism>
<dbReference type="InterPro" id="IPR017871">
    <property type="entry name" value="ABC_transporter-like_CS"/>
</dbReference>
<evidence type="ECO:0000256" key="2">
    <source>
        <dbReference type="ARBA" id="ARBA00022448"/>
    </source>
</evidence>
<accession>A0ABS1EBZ1</accession>
<keyword evidence="3" id="KW-0472">Membrane</keyword>
<keyword evidence="4" id="KW-0547">Nucleotide-binding</keyword>
<comment type="similarity">
    <text evidence="1">Belongs to the ABC transporter superfamily.</text>
</comment>
<evidence type="ECO:0000256" key="3">
    <source>
        <dbReference type="ARBA" id="ARBA00022475"/>
    </source>
</evidence>
<evidence type="ECO:0000256" key="6">
    <source>
        <dbReference type="ARBA" id="ARBA00022970"/>
    </source>
</evidence>
<dbReference type="CDD" id="cd03224">
    <property type="entry name" value="ABC_TM1139_LivF_branched"/>
    <property type="match status" value="1"/>
</dbReference>
<feature type="domain" description="ABC transporter" evidence="7">
    <location>
        <begin position="8"/>
        <end position="247"/>
    </location>
</feature>
<dbReference type="PANTHER" id="PTHR43820">
    <property type="entry name" value="HIGH-AFFINITY BRANCHED-CHAIN AMINO ACID TRANSPORT ATP-BINDING PROTEIN LIVF"/>
    <property type="match status" value="1"/>
</dbReference>
<comment type="caution">
    <text evidence="8">The sequence shown here is derived from an EMBL/GenBank/DDBJ whole genome shotgun (WGS) entry which is preliminary data.</text>
</comment>
<keyword evidence="5 8" id="KW-0067">ATP-binding</keyword>
<dbReference type="PANTHER" id="PTHR43820:SF8">
    <property type="entry name" value="ABC TRANSPORTER SUBSTRATE-BINDING PROTEIN"/>
    <property type="match status" value="1"/>
</dbReference>
<evidence type="ECO:0000313" key="9">
    <source>
        <dbReference type="Proteomes" id="UP000635316"/>
    </source>
</evidence>
<dbReference type="InterPro" id="IPR027417">
    <property type="entry name" value="P-loop_NTPase"/>
</dbReference>
<keyword evidence="9" id="KW-1185">Reference proteome</keyword>
<keyword evidence="3" id="KW-1003">Cell membrane</keyword>
<evidence type="ECO:0000256" key="5">
    <source>
        <dbReference type="ARBA" id="ARBA00022840"/>
    </source>
</evidence>
<dbReference type="Proteomes" id="UP000635316">
    <property type="component" value="Unassembled WGS sequence"/>
</dbReference>
<dbReference type="EMBL" id="JAENGP010000001">
    <property type="protein sequence ID" value="MBK1779730.1"/>
    <property type="molecule type" value="Genomic_DNA"/>
</dbReference>
<dbReference type="GO" id="GO:0005524">
    <property type="term" value="F:ATP binding"/>
    <property type="evidence" value="ECO:0007669"/>
    <property type="project" value="UniProtKB-KW"/>
</dbReference>
<dbReference type="SMART" id="SM00382">
    <property type="entry name" value="AAA"/>
    <property type="match status" value="1"/>
</dbReference>
<keyword evidence="2" id="KW-0813">Transport</keyword>
<dbReference type="PROSITE" id="PS50893">
    <property type="entry name" value="ABC_TRANSPORTER_2"/>
    <property type="match status" value="1"/>
</dbReference>
<dbReference type="InterPro" id="IPR003439">
    <property type="entry name" value="ABC_transporter-like_ATP-bd"/>
</dbReference>
<dbReference type="Gene3D" id="3.40.50.300">
    <property type="entry name" value="P-loop containing nucleotide triphosphate hydrolases"/>
    <property type="match status" value="1"/>
</dbReference>
<dbReference type="Pfam" id="PF00005">
    <property type="entry name" value="ABC_tran"/>
    <property type="match status" value="1"/>
</dbReference>
<protein>
    <submittedName>
        <fullName evidence="8">ABC transporter ATP-binding protein</fullName>
    </submittedName>
</protein>
<dbReference type="SUPFAM" id="SSF52540">
    <property type="entry name" value="P-loop containing nucleoside triphosphate hydrolases"/>
    <property type="match status" value="1"/>
</dbReference>
<evidence type="ECO:0000256" key="4">
    <source>
        <dbReference type="ARBA" id="ARBA00022741"/>
    </source>
</evidence>
<evidence type="ECO:0000256" key="1">
    <source>
        <dbReference type="ARBA" id="ARBA00005417"/>
    </source>
</evidence>
<reference evidence="8 9" key="1">
    <citation type="submission" date="2020-12" db="EMBL/GenBank/DDBJ databases">
        <authorList>
            <person name="Lu T."/>
            <person name="Wang Q."/>
            <person name="Han X."/>
        </authorList>
    </citation>
    <scope>NUCLEOTIDE SEQUENCE [LARGE SCALE GENOMIC DNA]</scope>
    <source>
        <strain evidence="8 9">WQ 585</strain>
    </source>
</reference>
<name>A0ABS1EBZ1_9BURK</name>
<proteinExistence type="inferred from homology"/>
<keyword evidence="6" id="KW-0029">Amino-acid transport</keyword>